<evidence type="ECO:0000256" key="3">
    <source>
        <dbReference type="ARBA" id="ARBA00022643"/>
    </source>
</evidence>
<keyword evidence="8" id="KW-1185">Reference proteome</keyword>
<dbReference type="InterPro" id="IPR036551">
    <property type="entry name" value="Flavin_trans-like"/>
</dbReference>
<dbReference type="HAMAP" id="MF_01984">
    <property type="entry name" value="ubiX_pad"/>
    <property type="match status" value="1"/>
</dbReference>
<dbReference type="STRING" id="70996.SE18_19785"/>
<comment type="similarity">
    <text evidence="5">Belongs to the UbiX/PAD1 family.</text>
</comment>
<dbReference type="SUPFAM" id="SSF52507">
    <property type="entry name" value="Homo-oligomeric flavin-containing Cys decarboxylases, HFCD"/>
    <property type="match status" value="1"/>
</dbReference>
<name>A0A0P6XFR1_9CHLR</name>
<dbReference type="Pfam" id="PF02441">
    <property type="entry name" value="Flavoprotein"/>
    <property type="match status" value="1"/>
</dbReference>
<evidence type="ECO:0000256" key="1">
    <source>
        <dbReference type="ARBA" id="ARBA00022602"/>
    </source>
</evidence>
<dbReference type="PATRIC" id="fig|70996.4.peg.3816"/>
<dbReference type="Proteomes" id="UP000050277">
    <property type="component" value="Unassembled WGS sequence"/>
</dbReference>
<keyword evidence="2 5" id="KW-0285">Flavoprotein</keyword>
<feature type="domain" description="Flavoprotein" evidence="6">
    <location>
        <begin position="7"/>
        <end position="172"/>
    </location>
</feature>
<sequence>MSKRLPVVVGVSGASGAALADRVIERLIALEHPIELIATSSARIVWRQEQGYPWAEAVARWQASGLITEHNPNNQAATIASGSYPVYGMLIVPCSMGTVAALAAGFANNLLLRVADVTQKEGRRLVVVPRETPLSSVHLENMLRLAQRGVRLVPPMPNFYARPTTVAEVVDFVAARALVALGLSPELDSNQQWAGLELE</sequence>
<dbReference type="InterPro" id="IPR003382">
    <property type="entry name" value="Flavoprotein"/>
</dbReference>
<accession>A0A0P6XFR1</accession>
<evidence type="ECO:0000256" key="5">
    <source>
        <dbReference type="HAMAP-Rule" id="MF_01984"/>
    </source>
</evidence>
<dbReference type="Gene3D" id="3.40.50.1950">
    <property type="entry name" value="Flavin prenyltransferase-like"/>
    <property type="match status" value="1"/>
</dbReference>
<evidence type="ECO:0000259" key="6">
    <source>
        <dbReference type="Pfam" id="PF02441"/>
    </source>
</evidence>
<protein>
    <recommendedName>
        <fullName evidence="5">Flavin prenyltransferase UbiX</fullName>
        <ecNumber evidence="5">2.5.1.129</ecNumber>
    </recommendedName>
</protein>
<evidence type="ECO:0000313" key="8">
    <source>
        <dbReference type="Proteomes" id="UP000050277"/>
    </source>
</evidence>
<evidence type="ECO:0000313" key="7">
    <source>
        <dbReference type="EMBL" id="KPL82267.1"/>
    </source>
</evidence>
<comment type="caution">
    <text evidence="5">Lacks conserved residue(s) required for the propagation of feature annotation.</text>
</comment>
<keyword evidence="3 5" id="KW-0288">FMN</keyword>
<dbReference type="AlphaFoldDB" id="A0A0P6XFR1"/>
<evidence type="ECO:0000256" key="4">
    <source>
        <dbReference type="ARBA" id="ARBA00022679"/>
    </source>
</evidence>
<comment type="caution">
    <text evidence="7">The sequence shown here is derived from an EMBL/GenBank/DDBJ whole genome shotgun (WGS) entry which is preliminary data.</text>
</comment>
<keyword evidence="4 5" id="KW-0808">Transferase</keyword>
<dbReference type="OrthoDB" id="9781577at2"/>
<comment type="catalytic activity">
    <reaction evidence="5">
        <text>dimethylallyl phosphate + FMNH2 = prenylated FMNH2 + phosphate</text>
        <dbReference type="Rhea" id="RHEA:37743"/>
        <dbReference type="ChEBI" id="CHEBI:43474"/>
        <dbReference type="ChEBI" id="CHEBI:57618"/>
        <dbReference type="ChEBI" id="CHEBI:87467"/>
        <dbReference type="ChEBI" id="CHEBI:88052"/>
        <dbReference type="EC" id="2.5.1.129"/>
    </reaction>
</comment>
<gene>
    <name evidence="5" type="primary">ubiX</name>
    <name evidence="7" type="ORF">SE18_19785</name>
</gene>
<feature type="binding site" evidence="5">
    <location>
        <begin position="13"/>
        <end position="15"/>
    </location>
    <ligand>
        <name>FMN</name>
        <dbReference type="ChEBI" id="CHEBI:58210"/>
    </ligand>
</feature>
<dbReference type="NCBIfam" id="TIGR00421">
    <property type="entry name" value="ubiX_pad"/>
    <property type="match status" value="1"/>
</dbReference>
<feature type="binding site" evidence="5">
    <location>
        <position position="160"/>
    </location>
    <ligand>
        <name>dimethylallyl phosphate</name>
        <dbReference type="ChEBI" id="CHEBI:88052"/>
    </ligand>
</feature>
<dbReference type="EC" id="2.5.1.129" evidence="5"/>
<feature type="binding site" evidence="5">
    <location>
        <begin position="95"/>
        <end position="98"/>
    </location>
    <ligand>
        <name>FMN</name>
        <dbReference type="ChEBI" id="CHEBI:58210"/>
    </ligand>
</feature>
<keyword evidence="1 5" id="KW-0637">Prenyltransferase</keyword>
<comment type="function">
    <text evidence="5">Flavin prenyltransferase that catalyzes the synthesis of the prenylated FMN cofactor (prenyl-FMN) for 4-hydroxy-3-polyprenylbenzoic acid decarboxylase UbiD. The prenyltransferase is metal-independent and links a dimethylallyl moiety from dimethylallyl monophosphate (DMAP) to the flavin N5 and C6 atoms of FMN.</text>
</comment>
<dbReference type="GO" id="GO:0106141">
    <property type="term" value="F:flavin prenyltransferase activity"/>
    <property type="evidence" value="ECO:0007669"/>
    <property type="project" value="UniProtKB-EC"/>
</dbReference>
<feature type="binding site" evidence="5">
    <location>
        <position position="130"/>
    </location>
    <ligand>
        <name>FMN</name>
        <dbReference type="ChEBI" id="CHEBI:58210"/>
    </ligand>
</feature>
<reference evidence="7 8" key="1">
    <citation type="submission" date="2015-07" db="EMBL/GenBank/DDBJ databases">
        <title>Whole genome sequence of Herpetosiphon geysericola DSM 7119.</title>
        <authorList>
            <person name="Hemp J."/>
            <person name="Ward L.M."/>
            <person name="Pace L.A."/>
            <person name="Fischer W.W."/>
        </authorList>
    </citation>
    <scope>NUCLEOTIDE SEQUENCE [LARGE SCALE GENOMIC DNA]</scope>
    <source>
        <strain evidence="7 8">DSM 7119</strain>
    </source>
</reference>
<proteinExistence type="inferred from homology"/>
<dbReference type="InterPro" id="IPR004507">
    <property type="entry name" value="UbiX-like"/>
</dbReference>
<feature type="binding site" evidence="5">
    <location>
        <position position="39"/>
    </location>
    <ligand>
        <name>FMN</name>
        <dbReference type="ChEBI" id="CHEBI:58210"/>
    </ligand>
</feature>
<organism evidence="7 8">
    <name type="scientific">Herpetosiphon geysericola</name>
    <dbReference type="NCBI Taxonomy" id="70996"/>
    <lineage>
        <taxon>Bacteria</taxon>
        <taxon>Bacillati</taxon>
        <taxon>Chloroflexota</taxon>
        <taxon>Chloroflexia</taxon>
        <taxon>Herpetosiphonales</taxon>
        <taxon>Herpetosiphonaceae</taxon>
        <taxon>Herpetosiphon</taxon>
    </lineage>
</organism>
<feature type="binding site" evidence="5">
    <location>
        <position position="176"/>
    </location>
    <ligand>
        <name>dimethylallyl phosphate</name>
        <dbReference type="ChEBI" id="CHEBI:88052"/>
    </ligand>
</feature>
<dbReference type="EMBL" id="LGKP01000031">
    <property type="protein sequence ID" value="KPL82267.1"/>
    <property type="molecule type" value="Genomic_DNA"/>
</dbReference>
<evidence type="ECO:0000256" key="2">
    <source>
        <dbReference type="ARBA" id="ARBA00022630"/>
    </source>
</evidence>
<dbReference type="RefSeq" id="WP_054536194.1">
    <property type="nucleotide sequence ID" value="NZ_LGKP01000031.1"/>
</dbReference>